<feature type="compositionally biased region" description="Low complexity" evidence="1">
    <location>
        <begin position="201"/>
        <end position="214"/>
    </location>
</feature>
<organism evidence="2 3">
    <name type="scientific">Botryobasidium botryosum (strain FD-172 SS1)</name>
    <dbReference type="NCBI Taxonomy" id="930990"/>
    <lineage>
        <taxon>Eukaryota</taxon>
        <taxon>Fungi</taxon>
        <taxon>Dikarya</taxon>
        <taxon>Basidiomycota</taxon>
        <taxon>Agaricomycotina</taxon>
        <taxon>Agaricomycetes</taxon>
        <taxon>Cantharellales</taxon>
        <taxon>Botryobasidiaceae</taxon>
        <taxon>Botryobasidium</taxon>
    </lineage>
</organism>
<feature type="compositionally biased region" description="Low complexity" evidence="1">
    <location>
        <begin position="78"/>
        <end position="89"/>
    </location>
</feature>
<gene>
    <name evidence="2" type="ORF">BOTBODRAFT_498998</name>
</gene>
<dbReference type="Proteomes" id="UP000027195">
    <property type="component" value="Unassembled WGS sequence"/>
</dbReference>
<evidence type="ECO:0000313" key="2">
    <source>
        <dbReference type="EMBL" id="KDQ10169.1"/>
    </source>
</evidence>
<feature type="compositionally biased region" description="Low complexity" evidence="1">
    <location>
        <begin position="37"/>
        <end position="52"/>
    </location>
</feature>
<dbReference type="STRING" id="930990.A0A067M3L9"/>
<dbReference type="InParanoid" id="A0A067M3L9"/>
<protein>
    <recommendedName>
        <fullName evidence="4">Rho termination factor N-terminal domain-containing protein</fullName>
    </recommendedName>
</protein>
<feature type="compositionally biased region" description="Polar residues" evidence="1">
    <location>
        <begin position="215"/>
        <end position="226"/>
    </location>
</feature>
<keyword evidence="3" id="KW-1185">Reference proteome</keyword>
<reference evidence="3" key="1">
    <citation type="journal article" date="2014" name="Proc. Natl. Acad. Sci. U.S.A.">
        <title>Extensive sampling of basidiomycete genomes demonstrates inadequacy of the white-rot/brown-rot paradigm for wood decay fungi.</title>
        <authorList>
            <person name="Riley R."/>
            <person name="Salamov A.A."/>
            <person name="Brown D.W."/>
            <person name="Nagy L.G."/>
            <person name="Floudas D."/>
            <person name="Held B.W."/>
            <person name="Levasseur A."/>
            <person name="Lombard V."/>
            <person name="Morin E."/>
            <person name="Otillar R."/>
            <person name="Lindquist E.A."/>
            <person name="Sun H."/>
            <person name="LaButti K.M."/>
            <person name="Schmutz J."/>
            <person name="Jabbour D."/>
            <person name="Luo H."/>
            <person name="Baker S.E."/>
            <person name="Pisabarro A.G."/>
            <person name="Walton J.D."/>
            <person name="Blanchette R.A."/>
            <person name="Henrissat B."/>
            <person name="Martin F."/>
            <person name="Cullen D."/>
            <person name="Hibbett D.S."/>
            <person name="Grigoriev I.V."/>
        </authorList>
    </citation>
    <scope>NUCLEOTIDE SEQUENCE [LARGE SCALE GENOMIC DNA]</scope>
    <source>
        <strain evidence="3">FD-172 SS1</strain>
    </source>
</reference>
<dbReference type="HOGENOM" id="CLU_013662_0_0_1"/>
<dbReference type="AlphaFoldDB" id="A0A067M3L9"/>
<feature type="region of interest" description="Disordered" evidence="1">
    <location>
        <begin position="37"/>
        <end position="117"/>
    </location>
</feature>
<evidence type="ECO:0008006" key="4">
    <source>
        <dbReference type="Google" id="ProtNLM"/>
    </source>
</evidence>
<accession>A0A067M3L9</accession>
<name>A0A067M3L9_BOTB1</name>
<proteinExistence type="predicted"/>
<feature type="region of interest" description="Disordered" evidence="1">
    <location>
        <begin position="187"/>
        <end position="244"/>
    </location>
</feature>
<dbReference type="EMBL" id="KL198070">
    <property type="protein sequence ID" value="KDQ10169.1"/>
    <property type="molecule type" value="Genomic_DNA"/>
</dbReference>
<evidence type="ECO:0000313" key="3">
    <source>
        <dbReference type="Proteomes" id="UP000027195"/>
    </source>
</evidence>
<evidence type="ECO:0000256" key="1">
    <source>
        <dbReference type="SAM" id="MobiDB-lite"/>
    </source>
</evidence>
<dbReference type="OrthoDB" id="2368680at2759"/>
<sequence length="732" mass="80014">MDLSKLTVPALKALCKERKLVGYSKLGKKALLEKLAGAPASTTAPAAGGTSSDASRVPETPTAALVENSGTPDPAPAPSSSSNSIRAPPVDTVQEARAPPRPVIPTSTSNPQLAPRSIYENMATEDRRALQYNMLPPLAPALSPWSLPAAKSDDIEIPMKKPTKNYRSIIDGSSPTGTQALKPSLLAPSRATGEPPSAPRSDLTTSASDSSSTLQVPSTIIRSSGTDRVFPTPAPRPKPSSVSENIPLSKRLKTTHIFKPPPPTRASALKPPIRTSFAPAKAFNPLAIRSLPNSALNLPSVRSLPKTASRSVVNVNGLLHFDFQPYPPVTLADVTMPPSLSRRKLIARMTIILSGLEDPDRRACVLVCRAWRYAIYLSAHHILLKSFSGKRLARLFAQRSISPNQTNLWPYLKQRMREAEERRGVYYASFLRKFSSSILISKRLWTSPDHEQQIVVAIRFVITRLYFSLALGKTRGSKWLSATVIDAQKVVGDEEIWSVTIMSTELGKPYTETYYILAPTGEVLGRPVDASRPCSGNDSFTGADTIPLRGDWSGYISTRLLPASLHDRPPGTLLDHVKWLNGEEFLHGISRHWLKRVESEGEVGRVKKKVAERYVLAHVVDRSVSGSYKTAMQMAQDFAGLASEMPVVGKKQKSHDVNLYIPPHHYVESVHFTTSSGTPLHPAVAIVQTQTREHIILRDTGFEIGCEEDGVLSLWRDMVECDEQGVALGMPE</sequence>